<dbReference type="STRING" id="105696.A0A1Y2LQG0"/>
<dbReference type="HAMAP" id="MF_00361">
    <property type="entry name" value="NAD_kinase"/>
    <property type="match status" value="1"/>
</dbReference>
<evidence type="ECO:0000256" key="3">
    <source>
        <dbReference type="ARBA" id="ARBA00022741"/>
    </source>
</evidence>
<dbReference type="Gene3D" id="2.60.200.30">
    <property type="entry name" value="Probable inorganic polyphosphate/atp-NAD kinase, domain 2"/>
    <property type="match status" value="1"/>
</dbReference>
<keyword evidence="3" id="KW-0547">Nucleotide-binding</keyword>
<evidence type="ECO:0000313" key="10">
    <source>
        <dbReference type="Proteomes" id="UP000193240"/>
    </source>
</evidence>
<proteinExistence type="inferred from homology"/>
<dbReference type="GO" id="GO:0003951">
    <property type="term" value="F:NAD+ kinase activity"/>
    <property type="evidence" value="ECO:0007669"/>
    <property type="project" value="InterPro"/>
</dbReference>
<dbReference type="FunCoup" id="A0A1Y2LQG0">
    <property type="interactions" value="14"/>
</dbReference>
<feature type="region of interest" description="Disordered" evidence="8">
    <location>
        <begin position="329"/>
        <end position="349"/>
    </location>
</feature>
<keyword evidence="4" id="KW-0418">Kinase</keyword>
<evidence type="ECO:0000256" key="7">
    <source>
        <dbReference type="ARBA" id="ARBA00023027"/>
    </source>
</evidence>
<dbReference type="PANTHER" id="PTHR20275:SF26">
    <property type="entry name" value="NADH KINASE POS5, MITOCHONDRIAL"/>
    <property type="match status" value="1"/>
</dbReference>
<keyword evidence="10" id="KW-1185">Reference proteome</keyword>
<gene>
    <name evidence="9" type="ORF">B5807_10287</name>
</gene>
<dbReference type="EMBL" id="KZ107854">
    <property type="protein sequence ID" value="OSS45437.1"/>
    <property type="molecule type" value="Genomic_DNA"/>
</dbReference>
<dbReference type="FunFam" id="3.40.50.10330:FF:000033">
    <property type="entry name" value="NADH kinase, variant 3"/>
    <property type="match status" value="1"/>
</dbReference>
<dbReference type="InterPro" id="IPR002504">
    <property type="entry name" value="NADK"/>
</dbReference>
<dbReference type="PANTHER" id="PTHR20275">
    <property type="entry name" value="NAD KINASE"/>
    <property type="match status" value="1"/>
</dbReference>
<evidence type="ECO:0000256" key="1">
    <source>
        <dbReference type="ARBA" id="ARBA00010995"/>
    </source>
</evidence>
<sequence length="568" mass="62128">MQMQMQREVDLSDRHVASIWSPSARTSLEGGLRQERSPNAGVRLNCDAKHVMRLDDTRQVNRPTTAGARARARARAKYRTTTLGAVELGAKPTRWELFGDLAAVRPRHGQVNGRRHVSVSVNLRPTMRTTAQPHRALPWRLQTQLSLSLGGRQRCFSTTRRCFKIRHVSELPARIRPSYVQSPANTLLSLQWPSPPRNVLITKKKRTPNITESVIEFASHIHSTYPSINVIVDAESAGEIHEQLAFPVYAYHGAAQDLSDKTDLVCTLGGDGTLLRASSLFSHVESVPPVLSFAMGTIGFLGEWKFKEYKRAFREMYMSGAPDTYATLSDSLGASPATPPTSPDDPLDKPLSYADIRGKAMGTNRSARVLLRNRLKVGIFAPDGTRIGGAGANDTYALNEVTLHRGSSPHLKIIDVYINNRFLTEAVADGMIISSPTGSTAYSLSSGGSIVHPLVPSLLLTPICPRSLSFRPLVLPAETPITLKLGEKNRGKQVEVSIDGNTVTEGLGSGMEVRVMGEDVRTKTGEWHGGVPCIVRATAGKDDQTEDHWVGGLNALLKFNYPFGDQDS</sequence>
<protein>
    <submittedName>
        <fullName evidence="9">Uncharacterized protein</fullName>
    </submittedName>
</protein>
<dbReference type="InterPro" id="IPR017438">
    <property type="entry name" value="ATP-NAD_kinase_N"/>
</dbReference>
<dbReference type="GO" id="GO:0006741">
    <property type="term" value="P:NADP+ biosynthetic process"/>
    <property type="evidence" value="ECO:0007669"/>
    <property type="project" value="InterPro"/>
</dbReference>
<keyword evidence="2" id="KW-0808">Transferase</keyword>
<evidence type="ECO:0000256" key="2">
    <source>
        <dbReference type="ARBA" id="ARBA00022679"/>
    </source>
</evidence>
<evidence type="ECO:0000256" key="5">
    <source>
        <dbReference type="ARBA" id="ARBA00022840"/>
    </source>
</evidence>
<keyword evidence="5" id="KW-0067">ATP-binding</keyword>
<dbReference type="FunFam" id="2.60.200.30:FF:000009">
    <property type="entry name" value="Poly(P)/ATP NAD kinase"/>
    <property type="match status" value="1"/>
</dbReference>
<dbReference type="InterPro" id="IPR016064">
    <property type="entry name" value="NAD/diacylglycerol_kinase_sf"/>
</dbReference>
<accession>A0A1Y2LQG0</accession>
<comment type="similarity">
    <text evidence="1">Belongs to the NAD kinase family.</text>
</comment>
<dbReference type="GO" id="GO:0019674">
    <property type="term" value="P:NAD+ metabolic process"/>
    <property type="evidence" value="ECO:0007669"/>
    <property type="project" value="InterPro"/>
</dbReference>
<dbReference type="Proteomes" id="UP000193240">
    <property type="component" value="Unassembled WGS sequence"/>
</dbReference>
<dbReference type="SUPFAM" id="SSF111331">
    <property type="entry name" value="NAD kinase/diacylglycerol kinase-like"/>
    <property type="match status" value="1"/>
</dbReference>
<evidence type="ECO:0000256" key="8">
    <source>
        <dbReference type="SAM" id="MobiDB-lite"/>
    </source>
</evidence>
<dbReference type="Gene3D" id="3.40.50.10330">
    <property type="entry name" value="Probable inorganic polyphosphate/atp-NAD kinase, domain 1"/>
    <property type="match status" value="2"/>
</dbReference>
<name>A0A1Y2LQG0_EPING</name>
<evidence type="ECO:0000256" key="6">
    <source>
        <dbReference type="ARBA" id="ARBA00022857"/>
    </source>
</evidence>
<evidence type="ECO:0000313" key="9">
    <source>
        <dbReference type="EMBL" id="OSS45437.1"/>
    </source>
</evidence>
<reference evidence="9 10" key="1">
    <citation type="journal article" date="2017" name="Genome Announc.">
        <title>Genome sequence of the saprophytic ascomycete Epicoccum nigrum ICMP 19927 strain isolated from New Zealand.</title>
        <authorList>
            <person name="Fokin M."/>
            <person name="Fleetwood D."/>
            <person name="Weir B.S."/>
            <person name="Villas-Boas S.G."/>
        </authorList>
    </citation>
    <scope>NUCLEOTIDE SEQUENCE [LARGE SCALE GENOMIC DNA]</scope>
    <source>
        <strain evidence="9 10">ICMP 19927</strain>
    </source>
</reference>
<organism evidence="9 10">
    <name type="scientific">Epicoccum nigrum</name>
    <name type="common">Soil fungus</name>
    <name type="synonym">Epicoccum purpurascens</name>
    <dbReference type="NCBI Taxonomy" id="105696"/>
    <lineage>
        <taxon>Eukaryota</taxon>
        <taxon>Fungi</taxon>
        <taxon>Dikarya</taxon>
        <taxon>Ascomycota</taxon>
        <taxon>Pezizomycotina</taxon>
        <taxon>Dothideomycetes</taxon>
        <taxon>Pleosporomycetidae</taxon>
        <taxon>Pleosporales</taxon>
        <taxon>Pleosporineae</taxon>
        <taxon>Didymellaceae</taxon>
        <taxon>Epicoccum</taxon>
    </lineage>
</organism>
<dbReference type="InterPro" id="IPR017437">
    <property type="entry name" value="ATP-NAD_kinase_PpnK-typ_C"/>
</dbReference>
<dbReference type="AlphaFoldDB" id="A0A1Y2LQG0"/>
<evidence type="ECO:0000256" key="4">
    <source>
        <dbReference type="ARBA" id="ARBA00022777"/>
    </source>
</evidence>
<keyword evidence="6" id="KW-0521">NADP</keyword>
<dbReference type="GO" id="GO:0005524">
    <property type="term" value="F:ATP binding"/>
    <property type="evidence" value="ECO:0007669"/>
    <property type="project" value="UniProtKB-KW"/>
</dbReference>
<dbReference type="OMA" id="IPKYQES"/>
<dbReference type="Pfam" id="PF01513">
    <property type="entry name" value="NAD_kinase"/>
    <property type="match status" value="1"/>
</dbReference>
<keyword evidence="7" id="KW-0520">NAD</keyword>
<dbReference type="Pfam" id="PF20143">
    <property type="entry name" value="NAD_kinase_C"/>
    <property type="match status" value="1"/>
</dbReference>
<dbReference type="InParanoid" id="A0A1Y2LQG0"/>